<dbReference type="AlphaFoldDB" id="A0A2G9Q5S9"/>
<sequence length="64" mass="7273">MQVPYVHSVRREGAVNIPVSERQGRATQAEFHACELHMKLTRKCRMCAEEMGTGVASDRNKEKN</sequence>
<organism evidence="1 2">
    <name type="scientific">Aquarana catesbeiana</name>
    <name type="common">American bullfrog</name>
    <name type="synonym">Rana catesbeiana</name>
    <dbReference type="NCBI Taxonomy" id="8400"/>
    <lineage>
        <taxon>Eukaryota</taxon>
        <taxon>Metazoa</taxon>
        <taxon>Chordata</taxon>
        <taxon>Craniata</taxon>
        <taxon>Vertebrata</taxon>
        <taxon>Euteleostomi</taxon>
        <taxon>Amphibia</taxon>
        <taxon>Batrachia</taxon>
        <taxon>Anura</taxon>
        <taxon>Neobatrachia</taxon>
        <taxon>Ranoidea</taxon>
        <taxon>Ranidae</taxon>
        <taxon>Aquarana</taxon>
    </lineage>
</organism>
<evidence type="ECO:0000313" key="1">
    <source>
        <dbReference type="EMBL" id="PIO10942.1"/>
    </source>
</evidence>
<accession>A0A2G9Q5S9</accession>
<proteinExistence type="predicted"/>
<keyword evidence="2" id="KW-1185">Reference proteome</keyword>
<reference evidence="2" key="1">
    <citation type="journal article" date="2017" name="Nat. Commun.">
        <title>The North American bullfrog draft genome provides insight into hormonal regulation of long noncoding RNA.</title>
        <authorList>
            <person name="Hammond S.A."/>
            <person name="Warren R.L."/>
            <person name="Vandervalk B.P."/>
            <person name="Kucuk E."/>
            <person name="Khan H."/>
            <person name="Gibb E.A."/>
            <person name="Pandoh P."/>
            <person name="Kirk H."/>
            <person name="Zhao Y."/>
            <person name="Jones M."/>
            <person name="Mungall A.J."/>
            <person name="Coope R."/>
            <person name="Pleasance S."/>
            <person name="Moore R.A."/>
            <person name="Holt R.A."/>
            <person name="Round J.M."/>
            <person name="Ohora S."/>
            <person name="Walle B.V."/>
            <person name="Veldhoen N."/>
            <person name="Helbing C.C."/>
            <person name="Birol I."/>
        </authorList>
    </citation>
    <scope>NUCLEOTIDE SEQUENCE [LARGE SCALE GENOMIC DNA]</scope>
</reference>
<dbReference type="Proteomes" id="UP000228934">
    <property type="component" value="Unassembled WGS sequence"/>
</dbReference>
<name>A0A2G9Q5S9_AQUCT</name>
<dbReference type="EMBL" id="KZ061456">
    <property type="protein sequence ID" value="PIO10942.1"/>
    <property type="molecule type" value="Genomic_DNA"/>
</dbReference>
<gene>
    <name evidence="1" type="ORF">AB205_0204180</name>
</gene>
<protein>
    <submittedName>
        <fullName evidence="1">Uncharacterized protein</fullName>
    </submittedName>
</protein>
<evidence type="ECO:0000313" key="2">
    <source>
        <dbReference type="Proteomes" id="UP000228934"/>
    </source>
</evidence>